<keyword evidence="4" id="KW-0788">Thiol protease</keyword>
<dbReference type="EMBL" id="BAABJM010000002">
    <property type="protein sequence ID" value="GAA5052345.1"/>
    <property type="molecule type" value="Genomic_DNA"/>
</dbReference>
<evidence type="ECO:0000256" key="5">
    <source>
        <dbReference type="SAM" id="MobiDB-lite"/>
    </source>
</evidence>
<sequence>MAFSADVRPDRGKQGTVARVISVGAIAAAAMGATAMVAGPASAQQVSFPGIGTIEIGDDIPLPTGSSGAREPHYVMPMGTLGQRAVDVARGKIGSAYSMGAAGPDTFDCSGLVQWSYRQVGEELPRTSQAQLSEGTPTSREDLQPGDVVAFYGGSHSGLYAGDGNVIHASDYGKGVEVSPISSMPFAGARRY</sequence>
<keyword evidence="3" id="KW-0378">Hydrolase</keyword>
<feature type="region of interest" description="Disordered" evidence="5">
    <location>
        <begin position="124"/>
        <end position="145"/>
    </location>
</feature>
<dbReference type="PANTHER" id="PTHR47359">
    <property type="entry name" value="PEPTIDOGLYCAN DL-ENDOPEPTIDASE CWLO"/>
    <property type="match status" value="1"/>
</dbReference>
<dbReference type="InterPro" id="IPR000064">
    <property type="entry name" value="NLP_P60_dom"/>
</dbReference>
<evidence type="ECO:0000256" key="1">
    <source>
        <dbReference type="ARBA" id="ARBA00007074"/>
    </source>
</evidence>
<dbReference type="PANTHER" id="PTHR47359:SF3">
    <property type="entry name" value="NLP_P60 DOMAIN-CONTAINING PROTEIN-RELATED"/>
    <property type="match status" value="1"/>
</dbReference>
<dbReference type="InterPro" id="IPR038765">
    <property type="entry name" value="Papain-like_cys_pep_sf"/>
</dbReference>
<name>A0ABP9K9P4_9NOCA</name>
<dbReference type="RefSeq" id="WP_425577592.1">
    <property type="nucleotide sequence ID" value="NZ_BAABJM010000002.1"/>
</dbReference>
<comment type="caution">
    <text evidence="7">The sequence shown here is derived from an EMBL/GenBank/DDBJ whole genome shotgun (WGS) entry which is preliminary data.</text>
</comment>
<evidence type="ECO:0000256" key="2">
    <source>
        <dbReference type="ARBA" id="ARBA00022670"/>
    </source>
</evidence>
<dbReference type="Pfam" id="PF00877">
    <property type="entry name" value="NLPC_P60"/>
    <property type="match status" value="1"/>
</dbReference>
<dbReference type="Proteomes" id="UP001500603">
    <property type="component" value="Unassembled WGS sequence"/>
</dbReference>
<gene>
    <name evidence="7" type="ORF">GCM10023318_24870</name>
</gene>
<dbReference type="PROSITE" id="PS51935">
    <property type="entry name" value="NLPC_P60"/>
    <property type="match status" value="1"/>
</dbReference>
<evidence type="ECO:0000259" key="6">
    <source>
        <dbReference type="PROSITE" id="PS51935"/>
    </source>
</evidence>
<keyword evidence="2" id="KW-0645">Protease</keyword>
<keyword evidence="8" id="KW-1185">Reference proteome</keyword>
<feature type="compositionally biased region" description="Polar residues" evidence="5">
    <location>
        <begin position="126"/>
        <end position="138"/>
    </location>
</feature>
<dbReference type="SUPFAM" id="SSF54001">
    <property type="entry name" value="Cysteine proteinases"/>
    <property type="match status" value="1"/>
</dbReference>
<comment type="similarity">
    <text evidence="1">Belongs to the peptidase C40 family.</text>
</comment>
<evidence type="ECO:0000313" key="7">
    <source>
        <dbReference type="EMBL" id="GAA5052345.1"/>
    </source>
</evidence>
<reference evidence="8" key="1">
    <citation type="journal article" date="2019" name="Int. J. Syst. Evol. Microbiol.">
        <title>The Global Catalogue of Microorganisms (GCM) 10K type strain sequencing project: providing services to taxonomists for standard genome sequencing and annotation.</title>
        <authorList>
            <consortium name="The Broad Institute Genomics Platform"/>
            <consortium name="The Broad Institute Genome Sequencing Center for Infectious Disease"/>
            <person name="Wu L."/>
            <person name="Ma J."/>
        </authorList>
    </citation>
    <scope>NUCLEOTIDE SEQUENCE [LARGE SCALE GENOMIC DNA]</scope>
    <source>
        <strain evidence="8">JCM 18298</strain>
    </source>
</reference>
<protein>
    <recommendedName>
        <fullName evidence="6">NlpC/P60 domain-containing protein</fullName>
    </recommendedName>
</protein>
<feature type="domain" description="NlpC/P60" evidence="6">
    <location>
        <begin position="79"/>
        <end position="192"/>
    </location>
</feature>
<dbReference type="Gene3D" id="3.90.1720.10">
    <property type="entry name" value="endopeptidase domain like (from Nostoc punctiforme)"/>
    <property type="match status" value="1"/>
</dbReference>
<evidence type="ECO:0000256" key="3">
    <source>
        <dbReference type="ARBA" id="ARBA00022801"/>
    </source>
</evidence>
<evidence type="ECO:0000256" key="4">
    <source>
        <dbReference type="ARBA" id="ARBA00022807"/>
    </source>
</evidence>
<organism evidence="7 8">
    <name type="scientific">Nocardia callitridis</name>
    <dbReference type="NCBI Taxonomy" id="648753"/>
    <lineage>
        <taxon>Bacteria</taxon>
        <taxon>Bacillati</taxon>
        <taxon>Actinomycetota</taxon>
        <taxon>Actinomycetes</taxon>
        <taxon>Mycobacteriales</taxon>
        <taxon>Nocardiaceae</taxon>
        <taxon>Nocardia</taxon>
    </lineage>
</organism>
<proteinExistence type="inferred from homology"/>
<dbReference type="InterPro" id="IPR051794">
    <property type="entry name" value="PG_Endopeptidase_C40"/>
</dbReference>
<accession>A0ABP9K9P4</accession>
<evidence type="ECO:0000313" key="8">
    <source>
        <dbReference type="Proteomes" id="UP001500603"/>
    </source>
</evidence>